<keyword evidence="3" id="KW-0813">Transport</keyword>
<dbReference type="FunFam" id="1.10.287.80:FF:000007">
    <property type="entry name" value="ATP synthase gamma chain"/>
    <property type="match status" value="1"/>
</dbReference>
<comment type="caution">
    <text evidence="12">The sequence shown here is derived from an EMBL/GenBank/DDBJ whole genome shotgun (WGS) entry which is preliminary data.</text>
</comment>
<evidence type="ECO:0000256" key="8">
    <source>
        <dbReference type="ARBA" id="ARBA00023136"/>
    </source>
</evidence>
<gene>
    <name evidence="12" type="ORF">CAMP_LOCUS11330</name>
</gene>
<evidence type="ECO:0000256" key="6">
    <source>
        <dbReference type="ARBA" id="ARBA00023065"/>
    </source>
</evidence>
<keyword evidence="10" id="KW-0066">ATP synthesis</keyword>
<accession>A0A9P1ISR3</accession>
<dbReference type="PANTHER" id="PTHR11693:SF22">
    <property type="entry name" value="ATP SYNTHASE SUBUNIT GAMMA, MITOCHONDRIAL"/>
    <property type="match status" value="1"/>
</dbReference>
<dbReference type="Proteomes" id="UP001152747">
    <property type="component" value="Unassembled WGS sequence"/>
</dbReference>
<dbReference type="Gene3D" id="3.40.1380.10">
    <property type="match status" value="1"/>
</dbReference>
<dbReference type="Gene3D" id="1.10.287.80">
    <property type="entry name" value="ATP synthase, gamma subunit, helix hairpin domain"/>
    <property type="match status" value="1"/>
</dbReference>
<dbReference type="CDD" id="cd12151">
    <property type="entry name" value="F1-ATPase_gamma"/>
    <property type="match status" value="1"/>
</dbReference>
<dbReference type="PANTHER" id="PTHR11693">
    <property type="entry name" value="ATP SYNTHASE GAMMA CHAIN"/>
    <property type="match status" value="1"/>
</dbReference>
<evidence type="ECO:0000256" key="10">
    <source>
        <dbReference type="ARBA" id="ARBA00023310"/>
    </source>
</evidence>
<dbReference type="SUPFAM" id="SSF52943">
    <property type="entry name" value="ATP synthase (F1-ATPase), gamma subunit"/>
    <property type="match status" value="1"/>
</dbReference>
<keyword evidence="13" id="KW-1185">Reference proteome</keyword>
<evidence type="ECO:0000256" key="7">
    <source>
        <dbReference type="ARBA" id="ARBA00023128"/>
    </source>
</evidence>
<keyword evidence="8" id="KW-0472">Membrane</keyword>
<keyword evidence="5" id="KW-0999">Mitochondrion inner membrane</keyword>
<dbReference type="InterPro" id="IPR000131">
    <property type="entry name" value="ATP_synth_F1_gsu"/>
</dbReference>
<evidence type="ECO:0000313" key="12">
    <source>
        <dbReference type="EMBL" id="CAI5448693.1"/>
    </source>
</evidence>
<evidence type="ECO:0000256" key="5">
    <source>
        <dbReference type="ARBA" id="ARBA00022792"/>
    </source>
</evidence>
<keyword evidence="4" id="KW-0375">Hydrogen ion transport</keyword>
<dbReference type="EMBL" id="CANHGI010000004">
    <property type="protein sequence ID" value="CAI5448693.1"/>
    <property type="molecule type" value="Genomic_DNA"/>
</dbReference>
<keyword evidence="9" id="KW-0139">CF(1)</keyword>
<dbReference type="NCBIfam" id="TIGR01146">
    <property type="entry name" value="ATPsyn_F1gamma"/>
    <property type="match status" value="1"/>
</dbReference>
<evidence type="ECO:0000256" key="4">
    <source>
        <dbReference type="ARBA" id="ARBA00022781"/>
    </source>
</evidence>
<organism evidence="12 13">
    <name type="scientific">Caenorhabditis angaria</name>
    <dbReference type="NCBI Taxonomy" id="860376"/>
    <lineage>
        <taxon>Eukaryota</taxon>
        <taxon>Metazoa</taxon>
        <taxon>Ecdysozoa</taxon>
        <taxon>Nematoda</taxon>
        <taxon>Chromadorea</taxon>
        <taxon>Rhabditida</taxon>
        <taxon>Rhabditina</taxon>
        <taxon>Rhabditomorpha</taxon>
        <taxon>Rhabditoidea</taxon>
        <taxon>Rhabditidae</taxon>
        <taxon>Peloderinae</taxon>
        <taxon>Caenorhabditis</taxon>
    </lineage>
</organism>
<evidence type="ECO:0000256" key="11">
    <source>
        <dbReference type="ARBA" id="ARBA00031066"/>
    </source>
</evidence>
<sequence length="299" mass="32359">MLRQGSGTLQLVATSFVNAEQQRGFATLKDISIRLKSVKNIQKITKSMKMVAAAKYAKAERDLKGARAYGVGAKAFFDNIDPAVEGVTAEEPKKQVLILITSDRGLCGGVHSSIVKETKNILNNAEGKDIRVFAIGDKARAGLSRLYGQSIFLTGNEIGRAPPTFGDASIAAKAVLDAGFDFEKGTIIFNKFKTVVSYETSKINVLPLEAIKTKEALNTYDSVDDDVLQSYTEYSLAQLIYYAMKESATSEQSSRMTAMDGASKNAGEMIGKLTLAFNRTRQAVITRELIEIISGAACV</sequence>
<dbReference type="GO" id="GO:0045259">
    <property type="term" value="C:proton-transporting ATP synthase complex"/>
    <property type="evidence" value="ECO:0007669"/>
    <property type="project" value="UniProtKB-KW"/>
</dbReference>
<comment type="subcellular location">
    <subcellularLocation>
        <location evidence="1">Mitochondrion inner membrane</location>
        <topology evidence="1">Peripheral membrane protein</topology>
    </subcellularLocation>
</comment>
<proteinExistence type="inferred from homology"/>
<dbReference type="InterPro" id="IPR035968">
    <property type="entry name" value="ATP_synth_F1_ATPase_gsu"/>
</dbReference>
<dbReference type="AlphaFoldDB" id="A0A9P1ISR3"/>
<dbReference type="PRINTS" id="PR00126">
    <property type="entry name" value="ATPASEGAMMA"/>
</dbReference>
<evidence type="ECO:0000256" key="3">
    <source>
        <dbReference type="ARBA" id="ARBA00022448"/>
    </source>
</evidence>
<keyword evidence="6" id="KW-0406">Ion transport</keyword>
<comment type="similarity">
    <text evidence="2">Belongs to the ATPase gamma chain family.</text>
</comment>
<dbReference type="Pfam" id="PF00231">
    <property type="entry name" value="ATP-synt"/>
    <property type="match status" value="1"/>
</dbReference>
<dbReference type="PIRSF" id="PIRSF039089">
    <property type="entry name" value="ATP_synthase_gamma"/>
    <property type="match status" value="1"/>
</dbReference>
<evidence type="ECO:0000256" key="1">
    <source>
        <dbReference type="ARBA" id="ARBA00004637"/>
    </source>
</evidence>
<name>A0A9P1ISR3_9PELO</name>
<protein>
    <recommendedName>
        <fullName evidence="11">F-ATPase gamma subunit</fullName>
    </recommendedName>
</protein>
<dbReference type="FunFam" id="3.40.1380.10:FF:000003">
    <property type="entry name" value="ATP synthase subunit gamma"/>
    <property type="match status" value="1"/>
</dbReference>
<dbReference type="GO" id="GO:0046933">
    <property type="term" value="F:proton-transporting ATP synthase activity, rotational mechanism"/>
    <property type="evidence" value="ECO:0007669"/>
    <property type="project" value="InterPro"/>
</dbReference>
<keyword evidence="7" id="KW-0496">Mitochondrion</keyword>
<evidence type="ECO:0000256" key="9">
    <source>
        <dbReference type="ARBA" id="ARBA00023196"/>
    </source>
</evidence>
<dbReference type="GO" id="GO:0005743">
    <property type="term" value="C:mitochondrial inner membrane"/>
    <property type="evidence" value="ECO:0007669"/>
    <property type="project" value="UniProtKB-SubCell"/>
</dbReference>
<evidence type="ECO:0000256" key="2">
    <source>
        <dbReference type="ARBA" id="ARBA00007681"/>
    </source>
</evidence>
<dbReference type="OrthoDB" id="239812at2759"/>
<evidence type="ECO:0000313" key="13">
    <source>
        <dbReference type="Proteomes" id="UP001152747"/>
    </source>
</evidence>
<dbReference type="HAMAP" id="MF_00815">
    <property type="entry name" value="ATP_synth_gamma_bact"/>
    <property type="match status" value="1"/>
</dbReference>
<reference evidence="12" key="1">
    <citation type="submission" date="2022-11" db="EMBL/GenBank/DDBJ databases">
        <authorList>
            <person name="Kikuchi T."/>
        </authorList>
    </citation>
    <scope>NUCLEOTIDE SEQUENCE</scope>
    <source>
        <strain evidence="12">PS1010</strain>
    </source>
</reference>